<dbReference type="InterPro" id="IPR043504">
    <property type="entry name" value="Peptidase_S1_PA_chymotrypsin"/>
</dbReference>
<dbReference type="EMBL" id="JANBOH010000050">
    <property type="protein sequence ID" value="KAJ1646763.1"/>
    <property type="molecule type" value="Genomic_DNA"/>
</dbReference>
<keyword evidence="2" id="KW-0472">Membrane</keyword>
<evidence type="ECO:0000313" key="5">
    <source>
        <dbReference type="Proteomes" id="UP001145021"/>
    </source>
</evidence>
<feature type="signal peptide" evidence="3">
    <location>
        <begin position="1"/>
        <end position="20"/>
    </location>
</feature>
<evidence type="ECO:0000256" key="2">
    <source>
        <dbReference type="SAM" id="Phobius"/>
    </source>
</evidence>
<dbReference type="SUPFAM" id="SSF50494">
    <property type="entry name" value="Trypsin-like serine proteases"/>
    <property type="match status" value="1"/>
</dbReference>
<keyword evidence="3" id="KW-0732">Signal</keyword>
<gene>
    <name evidence="4" type="ORF">LPJ64_001808</name>
</gene>
<accession>A0A9W8CLP4</accession>
<dbReference type="Gene3D" id="2.40.10.10">
    <property type="entry name" value="Trypsin-like serine proteases"/>
    <property type="match status" value="1"/>
</dbReference>
<dbReference type="InterPro" id="IPR009003">
    <property type="entry name" value="Peptidase_S1_PA"/>
</dbReference>
<proteinExistence type="predicted"/>
<dbReference type="AlphaFoldDB" id="A0A9W8CLP4"/>
<feature type="chain" id="PRO_5040762866" description="Peptidase S1 domain-containing protein" evidence="3">
    <location>
        <begin position="21"/>
        <end position="490"/>
    </location>
</feature>
<evidence type="ECO:0008006" key="6">
    <source>
        <dbReference type="Google" id="ProtNLM"/>
    </source>
</evidence>
<keyword evidence="2" id="KW-1133">Transmembrane helix</keyword>
<evidence type="ECO:0000256" key="1">
    <source>
        <dbReference type="SAM" id="MobiDB-lite"/>
    </source>
</evidence>
<comment type="caution">
    <text evidence="4">The sequence shown here is derived from an EMBL/GenBank/DDBJ whole genome shotgun (WGS) entry which is preliminary data.</text>
</comment>
<feature type="region of interest" description="Disordered" evidence="1">
    <location>
        <begin position="312"/>
        <end position="397"/>
    </location>
</feature>
<reference evidence="4" key="1">
    <citation type="submission" date="2022-07" db="EMBL/GenBank/DDBJ databases">
        <title>Phylogenomic reconstructions and comparative analyses of Kickxellomycotina fungi.</title>
        <authorList>
            <person name="Reynolds N.K."/>
            <person name="Stajich J.E."/>
            <person name="Barry K."/>
            <person name="Grigoriev I.V."/>
            <person name="Crous P."/>
            <person name="Smith M.E."/>
        </authorList>
    </citation>
    <scope>NUCLEOTIDE SEQUENCE</scope>
    <source>
        <strain evidence="4">NBRC 105413</strain>
    </source>
</reference>
<dbReference type="Proteomes" id="UP001145021">
    <property type="component" value="Unassembled WGS sequence"/>
</dbReference>
<feature type="region of interest" description="Disordered" evidence="1">
    <location>
        <begin position="465"/>
        <end position="490"/>
    </location>
</feature>
<sequence length="490" mass="53580">MQIYVVSKILCLGLIGIAAALDNVSNSTLSKREISFSEVKSIRGALLFKNGRQTTCEVGLISMKAGFIAASCFDYKSGTNIDTLTKYEIYIQDGSPTPIISTLSPSDITLHPDFNPNTFENNIAVIQFNKGTADKYIGYVVTDRYLTDESAYVRRTLNPATGKWNDPVMTQMIKNQDDCSNFSGLYASNIYELACSPFGTASIYQSSCTVPYGTVYTRGTGTPGLIGVMSYMVVEGDSTCKDGSRFYVYYTKLWSFDRFATSVLGYPINVLFRESPSTEPGTKLYVNDPPKSIDMSGKNIFSGDFYAIQGANQNSNGDNKDTTAVNTSEPVSTSDKGNSVASETRTKDDDGGDEFEYAENERTQDSASESESEGSNEKEQQSDADSQQANSTSTSGGLGQTQIIVIGVVVPIAALLVGFITFLVFRYFRGRKEKKAWDPIAEENYHRNAALDLGGFGIDVVPPPYERTRNSPDNRPNLTRPGEGGIYKDI</sequence>
<evidence type="ECO:0000256" key="3">
    <source>
        <dbReference type="SAM" id="SignalP"/>
    </source>
</evidence>
<keyword evidence="2" id="KW-0812">Transmembrane</keyword>
<name>A0A9W8CLP4_9FUNG</name>
<feature type="compositionally biased region" description="Polar residues" evidence="1">
    <location>
        <begin position="312"/>
        <end position="343"/>
    </location>
</feature>
<organism evidence="4 5">
    <name type="scientific">Coemansia asiatica</name>
    <dbReference type="NCBI Taxonomy" id="1052880"/>
    <lineage>
        <taxon>Eukaryota</taxon>
        <taxon>Fungi</taxon>
        <taxon>Fungi incertae sedis</taxon>
        <taxon>Zoopagomycota</taxon>
        <taxon>Kickxellomycotina</taxon>
        <taxon>Kickxellomycetes</taxon>
        <taxon>Kickxellales</taxon>
        <taxon>Kickxellaceae</taxon>
        <taxon>Coemansia</taxon>
    </lineage>
</organism>
<keyword evidence="5" id="KW-1185">Reference proteome</keyword>
<feature type="transmembrane region" description="Helical" evidence="2">
    <location>
        <begin position="403"/>
        <end position="425"/>
    </location>
</feature>
<evidence type="ECO:0000313" key="4">
    <source>
        <dbReference type="EMBL" id="KAJ1646763.1"/>
    </source>
</evidence>
<protein>
    <recommendedName>
        <fullName evidence="6">Peptidase S1 domain-containing protein</fullName>
    </recommendedName>
</protein>